<dbReference type="Pfam" id="PF00378">
    <property type="entry name" value="ECH_1"/>
    <property type="match status" value="1"/>
</dbReference>
<dbReference type="Proteomes" id="UP000054851">
    <property type="component" value="Unassembled WGS sequence"/>
</dbReference>
<dbReference type="Gene3D" id="3.90.226.10">
    <property type="entry name" value="2-enoyl-CoA Hydratase, Chain A, domain 1"/>
    <property type="match status" value="1"/>
</dbReference>
<dbReference type="SUPFAM" id="SSF52096">
    <property type="entry name" value="ClpP/crotonase"/>
    <property type="match status" value="1"/>
</dbReference>
<dbReference type="EMBL" id="FCOA02000057">
    <property type="protein sequence ID" value="SAK97248.1"/>
    <property type="molecule type" value="Genomic_DNA"/>
</dbReference>
<dbReference type="CDD" id="cd06558">
    <property type="entry name" value="crotonase-like"/>
    <property type="match status" value="1"/>
</dbReference>
<dbReference type="AlphaFoldDB" id="A0A158DRN1"/>
<name>A0A158DRN1_9BURK</name>
<dbReference type="InterPro" id="IPR029045">
    <property type="entry name" value="ClpP/crotonase-like_dom_sf"/>
</dbReference>
<dbReference type="PANTHER" id="PTHR11941:SF54">
    <property type="entry name" value="ENOYL-COA HYDRATASE, MITOCHONDRIAL"/>
    <property type="match status" value="1"/>
</dbReference>
<dbReference type="GO" id="GO:0016829">
    <property type="term" value="F:lyase activity"/>
    <property type="evidence" value="ECO:0007669"/>
    <property type="project" value="UniProtKB-KW"/>
</dbReference>
<comment type="similarity">
    <text evidence="1">Belongs to the enoyl-CoA hydratase/isomerase family.</text>
</comment>
<organism evidence="3 4">
    <name type="scientific">Caballeronia hypogeia</name>
    <dbReference type="NCBI Taxonomy" id="1777140"/>
    <lineage>
        <taxon>Bacteria</taxon>
        <taxon>Pseudomonadati</taxon>
        <taxon>Pseudomonadota</taxon>
        <taxon>Betaproteobacteria</taxon>
        <taxon>Burkholderiales</taxon>
        <taxon>Burkholderiaceae</taxon>
        <taxon>Caballeronia</taxon>
    </lineage>
</organism>
<keyword evidence="2" id="KW-0456">Lyase</keyword>
<comment type="caution">
    <text evidence="3">The sequence shown here is derived from an EMBL/GenBank/DDBJ whole genome shotgun (WGS) entry which is preliminary data.</text>
</comment>
<proteinExistence type="inferred from homology"/>
<accession>A0A158DRN1</accession>
<dbReference type="FunFam" id="3.90.226.10:FF:000009">
    <property type="entry name" value="Carnitinyl-CoA dehydratase"/>
    <property type="match status" value="1"/>
</dbReference>
<evidence type="ECO:0000256" key="2">
    <source>
        <dbReference type="ARBA" id="ARBA00023239"/>
    </source>
</evidence>
<gene>
    <name evidence="3" type="ORF">AWB79_07439</name>
</gene>
<keyword evidence="4" id="KW-1185">Reference proteome</keyword>
<dbReference type="OrthoDB" id="9807606at2"/>
<dbReference type="InterPro" id="IPR001753">
    <property type="entry name" value="Enoyl-CoA_hydra/iso"/>
</dbReference>
<dbReference type="PANTHER" id="PTHR11941">
    <property type="entry name" value="ENOYL-COA HYDRATASE-RELATED"/>
    <property type="match status" value="1"/>
</dbReference>
<dbReference type="GO" id="GO:0006635">
    <property type="term" value="P:fatty acid beta-oxidation"/>
    <property type="evidence" value="ECO:0007669"/>
    <property type="project" value="TreeGrafter"/>
</dbReference>
<evidence type="ECO:0000256" key="1">
    <source>
        <dbReference type="ARBA" id="ARBA00005254"/>
    </source>
</evidence>
<dbReference type="STRING" id="1777140.AWB79_07439"/>
<sequence length="261" mass="28080">MSTQDVLYQVDGPLATITLNRTGRHNALTLSMLDAIARALGRIEEDDEVRVLVFRSAGARFFSSGADIDEWSALDPVKMGTRFIRAGNRVFRALEELDIPTVAVLKGHALGGGLELALACDLRYATPEARLGFPEAQVGAIPGWMGCARLTRLIGGSRVREMILLGEPIGAARALEWGLVNDVIPPERIDAHVATVCDLLARRSATSLSVAKRLIGCIEAGRWESAHELAASVCKASPDAAEGVAAFREKRAANFGLHRDE</sequence>
<dbReference type="RefSeq" id="WP_061172435.1">
    <property type="nucleotide sequence ID" value="NZ_FCOA02000057.1"/>
</dbReference>
<protein>
    <submittedName>
        <fullName evidence="3">Short chain enoyl-CoA hydratase</fullName>
    </submittedName>
</protein>
<reference evidence="3" key="1">
    <citation type="submission" date="2016-01" db="EMBL/GenBank/DDBJ databases">
        <authorList>
            <person name="Peeters C."/>
        </authorList>
    </citation>
    <scope>NUCLEOTIDE SEQUENCE</scope>
    <source>
        <strain evidence="3">LMG 29322</strain>
    </source>
</reference>
<evidence type="ECO:0000313" key="4">
    <source>
        <dbReference type="Proteomes" id="UP000054851"/>
    </source>
</evidence>
<evidence type="ECO:0000313" key="3">
    <source>
        <dbReference type="EMBL" id="SAK97248.1"/>
    </source>
</evidence>